<dbReference type="Pfam" id="PF00665">
    <property type="entry name" value="rve"/>
    <property type="match status" value="1"/>
</dbReference>
<gene>
    <name evidence="3" type="ORF">CDQ84_18970</name>
</gene>
<organism evidence="3 4">
    <name type="scientific">Clostridium thermosuccinogenes</name>
    <dbReference type="NCBI Taxonomy" id="84032"/>
    <lineage>
        <taxon>Bacteria</taxon>
        <taxon>Bacillati</taxon>
        <taxon>Bacillota</taxon>
        <taxon>Clostridia</taxon>
        <taxon>Eubacteriales</taxon>
        <taxon>Clostridiaceae</taxon>
        <taxon>Clostridium</taxon>
    </lineage>
</organism>
<dbReference type="PANTHER" id="PTHR35004:SF6">
    <property type="entry name" value="TRANSPOSASE"/>
    <property type="match status" value="1"/>
</dbReference>
<dbReference type="Gene3D" id="3.30.420.10">
    <property type="entry name" value="Ribonuclease H-like superfamily/Ribonuclease H"/>
    <property type="match status" value="1"/>
</dbReference>
<keyword evidence="4" id="KW-1185">Reference proteome</keyword>
<dbReference type="PANTHER" id="PTHR35004">
    <property type="entry name" value="TRANSPOSASE RV3428C-RELATED"/>
    <property type="match status" value="1"/>
</dbReference>
<dbReference type="SUPFAM" id="SSF53098">
    <property type="entry name" value="Ribonuclease H-like"/>
    <property type="match status" value="1"/>
</dbReference>
<dbReference type="GO" id="GO:0015074">
    <property type="term" value="P:DNA integration"/>
    <property type="evidence" value="ECO:0007669"/>
    <property type="project" value="InterPro"/>
</dbReference>
<dbReference type="InterPro" id="IPR001584">
    <property type="entry name" value="Integrase_cat-core"/>
</dbReference>
<evidence type="ECO:0000259" key="2">
    <source>
        <dbReference type="PROSITE" id="PS50994"/>
    </source>
</evidence>
<dbReference type="InterPro" id="IPR012337">
    <property type="entry name" value="RNaseH-like_sf"/>
</dbReference>
<proteinExistence type="predicted"/>
<dbReference type="SUPFAM" id="SSF46689">
    <property type="entry name" value="Homeodomain-like"/>
    <property type="match status" value="1"/>
</dbReference>
<dbReference type="Pfam" id="PF09299">
    <property type="entry name" value="Mu-transpos_C"/>
    <property type="match status" value="1"/>
</dbReference>
<feature type="region of interest" description="Disordered" evidence="1">
    <location>
        <begin position="417"/>
        <end position="444"/>
    </location>
</feature>
<comment type="caution">
    <text evidence="3">The sequence shown here is derived from an EMBL/GenBank/DDBJ whole genome shotgun (WGS) entry which is preliminary data.</text>
</comment>
<dbReference type="Proteomes" id="UP000236151">
    <property type="component" value="Unassembled WGS sequence"/>
</dbReference>
<dbReference type="InterPro" id="IPR015378">
    <property type="entry name" value="Transposase-like_Mu_C"/>
</dbReference>
<dbReference type="KEGG" id="cthd:CDO33_07320"/>
<protein>
    <submittedName>
        <fullName evidence="3">IS481 family transposase</fullName>
    </submittedName>
</protein>
<dbReference type="OrthoDB" id="9794201at2"/>
<dbReference type="RefSeq" id="WP_103083290.1">
    <property type="nucleotide sequence ID" value="NZ_CP021850.1"/>
</dbReference>
<dbReference type="KEGG" id="cthd:CDO33_08735"/>
<dbReference type="EMBL" id="NIOJ01000116">
    <property type="protein sequence ID" value="PNT91944.1"/>
    <property type="molecule type" value="Genomic_DNA"/>
</dbReference>
<dbReference type="InterPro" id="IPR036397">
    <property type="entry name" value="RNaseH_sf"/>
</dbReference>
<evidence type="ECO:0000313" key="3">
    <source>
        <dbReference type="EMBL" id="PNT91944.1"/>
    </source>
</evidence>
<sequence length="444" mass="51309">MINNEVLEKALKKHEIISPLLQPDLDEAEKRRIRQEILEREGISERTLRRYLAAYRENGYEGLLPKIRKDTGQQRAISQEILDRAIEIKQELPERSVRRIIKILEGEGIVKKGSVSRSTLSRHLLKMGFGAKDFRNVRIEGTTARRFVKNGRNTLWQADIKYGPYIPTADGGKKRTYMVAFIDDATRLVCHAEFYDNQRLPILEDSFRKAILKYGKPEAVYVDNGKVFISKWFRVACAKLGIRHMNTKAYSPESKGKIERFNATVEEFFQEISLEKAKSLEELNRKFRVWLDEGYNGKPHSSLKGVSPSQAYASDPKKVRFATPEECRDAFLWEDTRKVDNTGCFKLQGIEYEAGIEYIGKKVDVRYDPFDMSLLEIWYNGERRKTATPLKVGEYCSKVEKTPATKSATHSRLLKIYESENEKRQKRQTGALTFRSMKGGDRNV</sequence>
<reference evidence="3 4" key="1">
    <citation type="submission" date="2017-06" db="EMBL/GenBank/DDBJ databases">
        <title>Investigating the central metabolism of Clostridium thermosuccinogenes.</title>
        <authorList>
            <person name="Koendjbiharie J.G."/>
            <person name="van Kranenburg R."/>
        </authorList>
    </citation>
    <scope>NUCLEOTIDE SEQUENCE [LARGE SCALE GENOMIC DNA]</scope>
    <source>
        <strain evidence="3 4">DSM 5806</strain>
    </source>
</reference>
<dbReference type="GO" id="GO:0003676">
    <property type="term" value="F:nucleic acid binding"/>
    <property type="evidence" value="ECO:0007669"/>
    <property type="project" value="InterPro"/>
</dbReference>
<dbReference type="PROSITE" id="PS50994">
    <property type="entry name" value="INTEGRASE"/>
    <property type="match status" value="1"/>
</dbReference>
<name>A0A2K2EYY3_9CLOT</name>
<accession>A0A2K2EYY3</accession>
<dbReference type="KEGG" id="cthd:CDO33_02760"/>
<dbReference type="KEGG" id="cthd:CDO33_01725"/>
<evidence type="ECO:0000313" key="4">
    <source>
        <dbReference type="Proteomes" id="UP000236151"/>
    </source>
</evidence>
<dbReference type="KEGG" id="cthd:CDO33_04780"/>
<evidence type="ECO:0000256" key="1">
    <source>
        <dbReference type="SAM" id="MobiDB-lite"/>
    </source>
</evidence>
<dbReference type="AlphaFoldDB" id="A0A2K2EYY3"/>
<feature type="domain" description="Integrase catalytic" evidence="2">
    <location>
        <begin position="148"/>
        <end position="316"/>
    </location>
</feature>
<dbReference type="InterPro" id="IPR009057">
    <property type="entry name" value="Homeodomain-like_sf"/>
</dbReference>